<dbReference type="eggNOG" id="arCOG02482">
    <property type="taxonomic scope" value="Archaea"/>
</dbReference>
<feature type="compositionally biased region" description="Acidic residues" evidence="1">
    <location>
        <begin position="444"/>
        <end position="460"/>
    </location>
</feature>
<dbReference type="RefSeq" id="WP_160290121.1">
    <property type="nucleotide sequence ID" value="NZ_FOIS01000004.1"/>
</dbReference>
<dbReference type="SUPFAM" id="SSF50998">
    <property type="entry name" value="Quinoprotein alcohol dehydrogenase-like"/>
    <property type="match status" value="2"/>
</dbReference>
<dbReference type="InterPro" id="IPR002372">
    <property type="entry name" value="PQQ_rpt_dom"/>
</dbReference>
<dbReference type="SMART" id="SM00564">
    <property type="entry name" value="PQQ"/>
    <property type="match status" value="6"/>
</dbReference>
<dbReference type="InterPro" id="IPR011047">
    <property type="entry name" value="Quinoprotein_ADH-like_sf"/>
</dbReference>
<feature type="compositionally biased region" description="Basic and acidic residues" evidence="1">
    <location>
        <begin position="464"/>
        <end position="495"/>
    </location>
</feature>
<organism evidence="3 4">
    <name type="scientific">Natrinema salifodinae</name>
    <dbReference type="NCBI Taxonomy" id="1202768"/>
    <lineage>
        <taxon>Archaea</taxon>
        <taxon>Methanobacteriati</taxon>
        <taxon>Methanobacteriota</taxon>
        <taxon>Stenosarchaea group</taxon>
        <taxon>Halobacteria</taxon>
        <taxon>Halobacteriales</taxon>
        <taxon>Natrialbaceae</taxon>
        <taxon>Natrinema</taxon>
    </lineage>
</organism>
<dbReference type="AlphaFoldDB" id="A0A1I0Q2J0"/>
<dbReference type="EMBL" id="FOIS01000004">
    <property type="protein sequence ID" value="SEW21088.1"/>
    <property type="molecule type" value="Genomic_DNA"/>
</dbReference>
<feature type="compositionally biased region" description="Basic and acidic residues" evidence="1">
    <location>
        <begin position="430"/>
        <end position="443"/>
    </location>
</feature>
<feature type="region of interest" description="Disordered" evidence="1">
    <location>
        <begin position="24"/>
        <end position="51"/>
    </location>
</feature>
<accession>A0A1I0Q2J0</accession>
<feature type="domain" description="Pyrrolo-quinoline quinone repeat" evidence="2">
    <location>
        <begin position="311"/>
        <end position="427"/>
    </location>
</feature>
<dbReference type="Gene3D" id="2.130.10.10">
    <property type="entry name" value="YVTN repeat-like/Quinoprotein amine dehydrogenase"/>
    <property type="match status" value="1"/>
</dbReference>
<dbReference type="InterPro" id="IPR018391">
    <property type="entry name" value="PQQ_b-propeller_rpt"/>
</dbReference>
<reference evidence="4" key="1">
    <citation type="submission" date="2016-10" db="EMBL/GenBank/DDBJ databases">
        <authorList>
            <person name="Varghese N."/>
        </authorList>
    </citation>
    <scope>NUCLEOTIDE SEQUENCE [LARGE SCALE GENOMIC DNA]</scope>
    <source>
        <strain evidence="4">CGMCC 1.12284</strain>
    </source>
</reference>
<evidence type="ECO:0000256" key="1">
    <source>
        <dbReference type="SAM" id="MobiDB-lite"/>
    </source>
</evidence>
<sequence length="508" mass="54070">MPGNTRRRFVKGCATAAMVGGVLAQSSAGSSTDDKDEGNGLPPRPPEAATGWSAYRGGYGNAAAVGADHGFGDGFEFEALEPDWESDAAGLPVVDDGTVYLSSEGTVHALDADDGTLVWRSEDVGATDPPTVAYDTVYVGGSGSVTALDPAIGTVLWQTDLADSDTGTADADPDTDATVSPPTVAFGTAYAYCDGRLYALDAETGAVDWTRDSVTVTQGDPWEDQATVERSLAGDPVATDEYVFAIAEAGTLVGFDPLTGEQRVTTDTYYHYLLDLAATDDRVYVRTGSEAVAAYDQATGEREDAWHGPIRRIAVREDVLIFVTRYELVAVDLETGDQRWTVGNYSHTIGAPVIACNTVLVGFGVEGREYENSLVAFDIADGSERWAFSRTGTDQIGERCAVADRTIYVDDGGLTAIRAGDGDEDGDSDPTDRADRRTERNENDGLDESGEVAAEDEEPTESTRTTDDERGANDAALRSDDSGKVTDDTSDDGQRSRSLWRTILTLLR</sequence>
<keyword evidence="4" id="KW-1185">Reference proteome</keyword>
<gene>
    <name evidence="3" type="ORF">SAMN05216285_2979</name>
</gene>
<feature type="domain" description="Pyrrolo-quinoline quinone repeat" evidence="2">
    <location>
        <begin position="194"/>
        <end position="302"/>
    </location>
</feature>
<evidence type="ECO:0000313" key="3">
    <source>
        <dbReference type="EMBL" id="SEW21088.1"/>
    </source>
</evidence>
<feature type="region of interest" description="Disordered" evidence="1">
    <location>
        <begin position="415"/>
        <end position="498"/>
    </location>
</feature>
<dbReference type="Pfam" id="PF13360">
    <property type="entry name" value="PQQ_2"/>
    <property type="match status" value="2"/>
</dbReference>
<dbReference type="InterPro" id="IPR006311">
    <property type="entry name" value="TAT_signal"/>
</dbReference>
<dbReference type="InterPro" id="IPR015943">
    <property type="entry name" value="WD40/YVTN_repeat-like_dom_sf"/>
</dbReference>
<dbReference type="OrthoDB" id="169171at2157"/>
<dbReference type="Gene3D" id="2.40.10.480">
    <property type="match status" value="3"/>
</dbReference>
<evidence type="ECO:0000313" key="4">
    <source>
        <dbReference type="Proteomes" id="UP000183275"/>
    </source>
</evidence>
<dbReference type="STRING" id="1202768.SAMN05216285_2979"/>
<proteinExistence type="predicted"/>
<dbReference type="PANTHER" id="PTHR34512">
    <property type="entry name" value="CELL SURFACE PROTEIN"/>
    <property type="match status" value="1"/>
</dbReference>
<protein>
    <submittedName>
        <fullName evidence="3">Outer membrane protein assembly factor BamB, contains PQQ-like beta-propeller repeat</fullName>
    </submittedName>
</protein>
<dbReference type="PANTHER" id="PTHR34512:SF30">
    <property type="entry name" value="OUTER MEMBRANE PROTEIN ASSEMBLY FACTOR BAMB"/>
    <property type="match status" value="1"/>
</dbReference>
<dbReference type="Proteomes" id="UP000183275">
    <property type="component" value="Unassembled WGS sequence"/>
</dbReference>
<evidence type="ECO:0000259" key="2">
    <source>
        <dbReference type="Pfam" id="PF13360"/>
    </source>
</evidence>
<name>A0A1I0Q2J0_9EURY</name>
<dbReference type="PROSITE" id="PS51318">
    <property type="entry name" value="TAT"/>
    <property type="match status" value="1"/>
</dbReference>